<comment type="caution">
    <text evidence="5">The sequence shown here is derived from an EMBL/GenBank/DDBJ whole genome shotgun (WGS) entry which is preliminary data.</text>
</comment>
<accession>A0A1E3A4A2</accession>
<dbReference type="EMBL" id="MCGH01000003">
    <property type="protein sequence ID" value="ODM03307.1"/>
    <property type="molecule type" value="Genomic_DNA"/>
</dbReference>
<evidence type="ECO:0000313" key="6">
    <source>
        <dbReference type="Proteomes" id="UP000094067"/>
    </source>
</evidence>
<feature type="compositionally biased region" description="Low complexity" evidence="2">
    <location>
        <begin position="26"/>
        <end position="51"/>
    </location>
</feature>
<dbReference type="PROSITE" id="PS51257">
    <property type="entry name" value="PROKAR_LIPOPROTEIN"/>
    <property type="match status" value="1"/>
</dbReference>
<dbReference type="RefSeq" id="WP_069153818.1">
    <property type="nucleotide sequence ID" value="NZ_MCGH01000003.1"/>
</dbReference>
<proteinExistence type="predicted"/>
<evidence type="ECO:0000256" key="1">
    <source>
        <dbReference type="ARBA" id="ARBA00022729"/>
    </source>
</evidence>
<dbReference type="SUPFAM" id="SSF53850">
    <property type="entry name" value="Periplasmic binding protein-like II"/>
    <property type="match status" value="1"/>
</dbReference>
<evidence type="ECO:0000313" key="5">
    <source>
        <dbReference type="EMBL" id="ODM03307.1"/>
    </source>
</evidence>
<evidence type="ECO:0000256" key="3">
    <source>
        <dbReference type="SAM" id="SignalP"/>
    </source>
</evidence>
<feature type="domain" description="Solute-binding protein family 3/N-terminal" evidence="4">
    <location>
        <begin position="69"/>
        <end position="297"/>
    </location>
</feature>
<feature type="chain" id="PRO_5038617666" evidence="3">
    <location>
        <begin position="19"/>
        <end position="306"/>
    </location>
</feature>
<evidence type="ECO:0000256" key="2">
    <source>
        <dbReference type="SAM" id="MobiDB-lite"/>
    </source>
</evidence>
<feature type="region of interest" description="Disordered" evidence="2">
    <location>
        <begin position="26"/>
        <end position="62"/>
    </location>
</feature>
<gene>
    <name evidence="5" type="primary">fliY</name>
    <name evidence="5" type="ORF">BEI61_04102</name>
</gene>
<dbReference type="Gene3D" id="3.40.190.10">
    <property type="entry name" value="Periplasmic binding protein-like II"/>
    <property type="match status" value="2"/>
</dbReference>
<dbReference type="InterPro" id="IPR001638">
    <property type="entry name" value="Solute-binding_3/MltF_N"/>
</dbReference>
<dbReference type="Pfam" id="PF00497">
    <property type="entry name" value="SBP_bac_3"/>
    <property type="match status" value="1"/>
</dbReference>
<dbReference type="PANTHER" id="PTHR35936:SF34">
    <property type="entry name" value="ABC TRANSPORTER EXTRACELLULAR-BINDING PROTEIN YCKB-RELATED"/>
    <property type="match status" value="1"/>
</dbReference>
<sequence>MKKAVAILLAGMMVFGLAGCGSKTSEGAGSEAVSAPESSAAAESTVTESTADTQEAESTAAADTGEGRQFVVGFDAEFPPYGYKDGSGEYVGFDLDLAAEVCKRQGWELVKQPIDWDSKDMELDSGAIDCIWNGFTMNGREDQYTWSVPYVDNSQVFVVADDSGISVKADLTGKAVGVQKDSSALAALEGDEKELADTFGALNQYADYNTAFMDLEAGAIDALAIDIGVANYQISSREGGYVILEGTDHAEYLSTEQYGIGFKKGNEELKDIVEATLLEMVDDGSFMTIAEKYADYGLLDSICLGK</sequence>
<evidence type="ECO:0000259" key="4">
    <source>
        <dbReference type="SMART" id="SM00062"/>
    </source>
</evidence>
<feature type="signal peptide" evidence="3">
    <location>
        <begin position="1"/>
        <end position="18"/>
    </location>
</feature>
<dbReference type="PANTHER" id="PTHR35936">
    <property type="entry name" value="MEMBRANE-BOUND LYTIC MUREIN TRANSGLYCOSYLASE F"/>
    <property type="match status" value="1"/>
</dbReference>
<organism evidence="5 6">
    <name type="scientific">Eisenbergiella tayi</name>
    <dbReference type="NCBI Taxonomy" id="1432052"/>
    <lineage>
        <taxon>Bacteria</taxon>
        <taxon>Bacillati</taxon>
        <taxon>Bacillota</taxon>
        <taxon>Clostridia</taxon>
        <taxon>Lachnospirales</taxon>
        <taxon>Lachnospiraceae</taxon>
        <taxon>Eisenbergiella</taxon>
    </lineage>
</organism>
<name>A0A1E3A4A2_9FIRM</name>
<protein>
    <submittedName>
        <fullName evidence="5">Cystine-binding periplasmic protein</fullName>
    </submittedName>
</protein>
<dbReference type="SMART" id="SM00062">
    <property type="entry name" value="PBPb"/>
    <property type="match status" value="1"/>
</dbReference>
<dbReference type="AlphaFoldDB" id="A0A1E3A4A2"/>
<dbReference type="PATRIC" id="fig|1432052.4.peg.4542"/>
<dbReference type="Proteomes" id="UP000094067">
    <property type="component" value="Unassembled WGS sequence"/>
</dbReference>
<reference evidence="5 6" key="1">
    <citation type="submission" date="2016-07" db="EMBL/GenBank/DDBJ databases">
        <title>Characterization of isolates of Eisenbergiella tayi derived from blood cultures, using whole genome sequencing.</title>
        <authorList>
            <person name="Burdz T."/>
            <person name="Wiebe D."/>
            <person name="Huynh C."/>
            <person name="Bernard K."/>
        </authorList>
    </citation>
    <scope>NUCLEOTIDE SEQUENCE [LARGE SCALE GENOMIC DNA]</scope>
    <source>
        <strain evidence="5 6">NML 110608</strain>
    </source>
</reference>
<dbReference type="CDD" id="cd00996">
    <property type="entry name" value="PBP2_AatB_like"/>
    <property type="match status" value="1"/>
</dbReference>
<keyword evidence="1 3" id="KW-0732">Signal</keyword>